<keyword evidence="1" id="KW-0175">Coiled coil</keyword>
<dbReference type="Pfam" id="PF03382">
    <property type="entry name" value="DUF285"/>
    <property type="match status" value="2"/>
</dbReference>
<feature type="coiled-coil region" evidence="1">
    <location>
        <begin position="98"/>
        <end position="161"/>
    </location>
</feature>
<dbReference type="AlphaFoldDB" id="A0AAU7E874"/>
<organism evidence="2">
    <name type="scientific">Campylobacter sp. CCS1377</name>
    <dbReference type="NCBI Taxonomy" id="3158229"/>
    <lineage>
        <taxon>Bacteria</taxon>
        <taxon>Pseudomonadati</taxon>
        <taxon>Campylobacterota</taxon>
        <taxon>Epsilonproteobacteria</taxon>
        <taxon>Campylobacterales</taxon>
        <taxon>Campylobacteraceae</taxon>
        <taxon>Campylobacter</taxon>
    </lineage>
</organism>
<gene>
    <name evidence="2" type="ORF">AAH949_01895</name>
</gene>
<name>A0AAU7E874_9BACT</name>
<evidence type="ECO:0000313" key="2">
    <source>
        <dbReference type="EMBL" id="XBJ29607.1"/>
    </source>
</evidence>
<evidence type="ECO:0000256" key="1">
    <source>
        <dbReference type="SAM" id="Coils"/>
    </source>
</evidence>
<dbReference type="InterPro" id="IPR005046">
    <property type="entry name" value="DUF285"/>
</dbReference>
<sequence>MDFNTDILESLDNFKAFLDTKPSKELLQTIKDYLDDFINSNELWDADPREYAEDFENDTGIAYYEATSNEFDEWFLENFILGDDLGEIYKMLESLLKNKDLSKALEKSDDELLEAIKNAKILEAVRLIHTKKDIKISQNAIDTCQNLIKNMAKEINEERKSFALKIANSSSIGELKNLLEDILGGKSTEKALEKSIFSKVLNENLIKENLSYCPTNSDELVFLIEQAQEERNTLIDKVALNSISLIYLNSLHKVFSYEIAQDYSGIETWDVSHIKDFSQCFYECSNFNHDISTWDVGNGTNFECMFFRCLNFNQDISKWNMKKAKKINEMFAYSNFNQNIDSWQISSETILKNKDIFKKCPLEKNPPRWIKEIDKKANANIGILAVLKLLEDNSDEYNNRYNHRPEKTLRTFNTLKERLNKTLEVFQNTNTQKKFSDAELSKIYKKAMLNKYYRTADDYYGGVFGSICIIPFELIEAIAKLAKNPQKVLIESKNTNYLKLALENGRADLAKLLINYGANFKELVKDDKILHNFWRKSMEYDFYFIGEKLDLKILAKREEERCEILELYMQNGADFELLFFMDINIAKLILIKNYFKFEESFLSVENSIYKSPIPLIFALVELIRLDNYYMSNRHFNKALLEYMIFLDRHKSIKSPDNDYDKRLENLDFIQYLAQYIEFIEIDNEIKDYFTLLLKFIDAVEKLKNNQKIKIEDKNLLIMLVKIDEINLGLLDVSELEDLSGVFGSSYRKDYSGIETWDVSKVTNFNNCFSNAHYFNQDINTWNVSNGKTFRSMFYQTRYFNQNLDKWDMSKAQNLDTMFRSAVAFNGKLDTWDVSEVTSMVRTFQDAICFNQNLDNWKAINLKECGSTFEGIPLEYNPPKWYKSK</sequence>
<accession>A0AAU7E874</accession>
<reference evidence="2" key="1">
    <citation type="submission" date="2024-05" db="EMBL/GenBank/DDBJ databases">
        <title>Campylobacter coli isolated from environmental waters in Slovenia.</title>
        <authorList>
            <person name="Zautner A.E."/>
            <person name="Bunk B."/>
            <person name="Riedel T."/>
            <person name="Sproeer C."/>
        </authorList>
    </citation>
    <scope>NUCLEOTIDE SEQUENCE</scope>
    <source>
        <strain evidence="2">CCS1377</strain>
    </source>
</reference>
<protein>
    <submittedName>
        <fullName evidence="2">BspA family leucine-rich repeat surface protein</fullName>
    </submittedName>
</protein>
<dbReference type="EMBL" id="CP155620">
    <property type="protein sequence ID" value="XBJ29607.1"/>
    <property type="molecule type" value="Genomic_DNA"/>
</dbReference>
<proteinExistence type="predicted"/>
<dbReference type="RefSeq" id="WP_348518806.1">
    <property type="nucleotide sequence ID" value="NZ_CP155620.1"/>
</dbReference>